<organism evidence="2">
    <name type="scientific">Sesamum radiatum</name>
    <name type="common">Black benniseed</name>
    <dbReference type="NCBI Taxonomy" id="300843"/>
    <lineage>
        <taxon>Eukaryota</taxon>
        <taxon>Viridiplantae</taxon>
        <taxon>Streptophyta</taxon>
        <taxon>Embryophyta</taxon>
        <taxon>Tracheophyta</taxon>
        <taxon>Spermatophyta</taxon>
        <taxon>Magnoliopsida</taxon>
        <taxon>eudicotyledons</taxon>
        <taxon>Gunneridae</taxon>
        <taxon>Pentapetalae</taxon>
        <taxon>asterids</taxon>
        <taxon>lamiids</taxon>
        <taxon>Lamiales</taxon>
        <taxon>Pedaliaceae</taxon>
        <taxon>Sesamum</taxon>
    </lineage>
</organism>
<reference evidence="2" key="2">
    <citation type="journal article" date="2024" name="Plant">
        <title>Genomic evolution and insights into agronomic trait innovations of Sesamum species.</title>
        <authorList>
            <person name="Miao H."/>
            <person name="Wang L."/>
            <person name="Qu L."/>
            <person name="Liu H."/>
            <person name="Sun Y."/>
            <person name="Le M."/>
            <person name="Wang Q."/>
            <person name="Wei S."/>
            <person name="Zheng Y."/>
            <person name="Lin W."/>
            <person name="Duan Y."/>
            <person name="Cao H."/>
            <person name="Xiong S."/>
            <person name="Wang X."/>
            <person name="Wei L."/>
            <person name="Li C."/>
            <person name="Ma Q."/>
            <person name="Ju M."/>
            <person name="Zhao R."/>
            <person name="Li G."/>
            <person name="Mu C."/>
            <person name="Tian Q."/>
            <person name="Mei H."/>
            <person name="Zhang T."/>
            <person name="Gao T."/>
            <person name="Zhang H."/>
        </authorList>
    </citation>
    <scope>NUCLEOTIDE SEQUENCE</scope>
    <source>
        <strain evidence="2">G02</strain>
    </source>
</reference>
<dbReference type="PANTHER" id="PTHR14898">
    <property type="entry name" value="ENHANCER OF POLYCOMB"/>
    <property type="match status" value="1"/>
</dbReference>
<dbReference type="GO" id="GO:0035267">
    <property type="term" value="C:NuA4 histone acetyltransferase complex"/>
    <property type="evidence" value="ECO:0007669"/>
    <property type="project" value="InterPro"/>
</dbReference>
<dbReference type="EMBL" id="JACGWJ010000026">
    <property type="protein sequence ID" value="KAL0312028.1"/>
    <property type="molecule type" value="Genomic_DNA"/>
</dbReference>
<evidence type="ECO:0000256" key="1">
    <source>
        <dbReference type="SAM" id="MobiDB-lite"/>
    </source>
</evidence>
<evidence type="ECO:0008006" key="3">
    <source>
        <dbReference type="Google" id="ProtNLM"/>
    </source>
</evidence>
<reference evidence="2" key="1">
    <citation type="submission" date="2020-06" db="EMBL/GenBank/DDBJ databases">
        <authorList>
            <person name="Li T."/>
            <person name="Hu X."/>
            <person name="Zhang T."/>
            <person name="Song X."/>
            <person name="Zhang H."/>
            <person name="Dai N."/>
            <person name="Sheng W."/>
            <person name="Hou X."/>
            <person name="Wei L."/>
        </authorList>
    </citation>
    <scope>NUCLEOTIDE SEQUENCE</scope>
    <source>
        <strain evidence="2">G02</strain>
        <tissue evidence="2">Leaf</tissue>
    </source>
</reference>
<feature type="compositionally biased region" description="Polar residues" evidence="1">
    <location>
        <begin position="1"/>
        <end position="19"/>
    </location>
</feature>
<dbReference type="AlphaFoldDB" id="A0AAW2KZS2"/>
<name>A0AAW2KZS2_SESRA</name>
<sequence>MPLGSSLSSERTDNSNSDVADSKITRNKSDYESASVDNIATRGTDGETLQGAASSSQRVKHVVYVRKKYHKRNDGGSFVSTDVKACGSAPQIVSPPAPVMFSFPTTKEGKFYYGCVDSEQLWSFDDKGKLRLNDVLLESKEFTFEIRLSVLPCPEFSCGTEVLWLLHDIFMLQYGVLVTTSPAVILEILLIDSNLGLRFLLFEGCLKQALAFVFLILIGFSESNESWDGDMKLPVTSIRFQLSSVHDLRKQHVFAFYCFSRLQNSKWLHLESKILQHCLLVKQLPLSECTFDNIKELECGSIQQCKQRAGLKLSSSEGFKKKLVPGILRMSVPGEACNTRMSQSAFTLAAKPGKVPQFALSFSAAPTFFLTLHLQLLMEHSFAWFNLQHEDALCSLENSENGDQLVAECSQLEATSVAVQDVPAEPEIRKMDAEALTFEGLKSCKQDLGMDAILASNAVENTNSSEKLQKGKSDNERTACCLREFTEITPVIAQPNQYEPIKEVHEQIVVSAPVSVTSPTFNPRSDSTSGGMTVEIPSLEHVNVHFDGKSCISRQTSGVVWNIHDGFVHNPNPTGSRSSSQRGRSSSISSSVGHHSSAWPDGNPNFVSGGLSNGPKKPRTQVQYTLPFVGYDFSAKQKMQNLSSLPCKRIRRASLKRTSDGSVNNQKNLELLTCVANILVTHGDKGWRECGANIVLEHADHNEWRLAVKLSGVTKYSYKVKHILQPGSTNRYSHAMMWKGGKDWVLEFPDRNQWMLFKEMHEECYNRNIRAASVKNIPIPGVRLVEENDDYGAEVPFVRNPAKYIRQNCTEKHKYEEISEEVLEKAIDIFEKVSYAKLRDNFTDAEIEELLIGIGSAEAAKVIYEHWRQKRKKFGMPLIRHLQPPLWERYQQRLKEWERIAARGNCAFSVGSQEKSLTYYQSTMAGRRSNGNAFGDEKTLYASSMHDPSDVSPSFQASTTVLSPRDAHFSLSTNVSEWKGKPKMYKNKPRKLGSYPAFSQQLMSHTQRTTGNKNGVQQWNVGLPELPGQRHYYLGAQYRQGIEQLNGSDLHEFRLRDASGAARHALNLAKLKREKAQRLLYRADLAIHKAVVALMTAEAMKDSAENSDGIN</sequence>
<proteinExistence type="predicted"/>
<dbReference type="InterPro" id="IPR024943">
    <property type="entry name" value="Enhancer_polycomb"/>
</dbReference>
<feature type="compositionally biased region" description="Basic and acidic residues" evidence="1">
    <location>
        <begin position="20"/>
        <end position="31"/>
    </location>
</feature>
<evidence type="ECO:0000313" key="2">
    <source>
        <dbReference type="EMBL" id="KAL0312028.1"/>
    </source>
</evidence>
<feature type="region of interest" description="Disordered" evidence="1">
    <location>
        <begin position="571"/>
        <end position="619"/>
    </location>
</feature>
<protein>
    <recommendedName>
        <fullName evidence="3">Enhancer of polycomb-like transcription factor protein</fullName>
    </recommendedName>
</protein>
<gene>
    <name evidence="2" type="ORF">Sradi_5602100</name>
</gene>
<accession>A0AAW2KZS2</accession>
<feature type="compositionally biased region" description="Low complexity" evidence="1">
    <location>
        <begin position="575"/>
        <end position="597"/>
    </location>
</feature>
<feature type="region of interest" description="Disordered" evidence="1">
    <location>
        <begin position="1"/>
        <end position="53"/>
    </location>
</feature>
<dbReference type="GO" id="GO:0006357">
    <property type="term" value="P:regulation of transcription by RNA polymerase II"/>
    <property type="evidence" value="ECO:0007669"/>
    <property type="project" value="InterPro"/>
</dbReference>
<comment type="caution">
    <text evidence="2">The sequence shown here is derived from an EMBL/GenBank/DDBJ whole genome shotgun (WGS) entry which is preliminary data.</text>
</comment>